<dbReference type="PANTHER" id="PTHR47939">
    <property type="entry name" value="MEMBRANE-ASSOCIATED SALT-INDUCIBLE PROTEIN-LIKE"/>
    <property type="match status" value="1"/>
</dbReference>
<evidence type="ECO:0000256" key="3">
    <source>
        <dbReference type="PROSITE-ProRule" id="PRU00708"/>
    </source>
</evidence>
<protein>
    <recommendedName>
        <fullName evidence="6">Pentatricopeptide repeat-containing protein</fullName>
    </recommendedName>
</protein>
<dbReference type="Pfam" id="PF13041">
    <property type="entry name" value="PPR_2"/>
    <property type="match status" value="1"/>
</dbReference>
<organism evidence="4 5">
    <name type="scientific">Protea cynaroides</name>
    <dbReference type="NCBI Taxonomy" id="273540"/>
    <lineage>
        <taxon>Eukaryota</taxon>
        <taxon>Viridiplantae</taxon>
        <taxon>Streptophyta</taxon>
        <taxon>Embryophyta</taxon>
        <taxon>Tracheophyta</taxon>
        <taxon>Spermatophyta</taxon>
        <taxon>Magnoliopsida</taxon>
        <taxon>Proteales</taxon>
        <taxon>Proteaceae</taxon>
        <taxon>Protea</taxon>
    </lineage>
</organism>
<comment type="similarity">
    <text evidence="1">Belongs to the PPR family. P subfamily.</text>
</comment>
<feature type="repeat" description="PPR" evidence="3">
    <location>
        <begin position="29"/>
        <end position="63"/>
    </location>
</feature>
<dbReference type="AlphaFoldDB" id="A0A9Q0R052"/>
<dbReference type="PROSITE" id="PS51375">
    <property type="entry name" value="PPR"/>
    <property type="match status" value="3"/>
</dbReference>
<evidence type="ECO:0000256" key="1">
    <source>
        <dbReference type="ARBA" id="ARBA00007626"/>
    </source>
</evidence>
<dbReference type="PANTHER" id="PTHR47939:SF13">
    <property type="entry name" value="OS03G0201400 PROTEIN"/>
    <property type="match status" value="1"/>
</dbReference>
<dbReference type="Pfam" id="PF12854">
    <property type="entry name" value="PPR_1"/>
    <property type="match status" value="1"/>
</dbReference>
<evidence type="ECO:0008006" key="6">
    <source>
        <dbReference type="Google" id="ProtNLM"/>
    </source>
</evidence>
<gene>
    <name evidence="4" type="ORF">NE237_008927</name>
</gene>
<proteinExistence type="inferred from homology"/>
<dbReference type="Pfam" id="PF01535">
    <property type="entry name" value="PPR"/>
    <property type="match status" value="2"/>
</dbReference>
<dbReference type="InterPro" id="IPR011990">
    <property type="entry name" value="TPR-like_helical_dom_sf"/>
</dbReference>
<feature type="repeat" description="PPR" evidence="3">
    <location>
        <begin position="66"/>
        <end position="100"/>
    </location>
</feature>
<keyword evidence="5" id="KW-1185">Reference proteome</keyword>
<dbReference type="InterPro" id="IPR050667">
    <property type="entry name" value="PPR-containing_protein"/>
</dbReference>
<dbReference type="InterPro" id="IPR002885">
    <property type="entry name" value="PPR_rpt"/>
</dbReference>
<evidence type="ECO:0000313" key="4">
    <source>
        <dbReference type="EMBL" id="KAJ4978147.1"/>
    </source>
</evidence>
<dbReference type="OrthoDB" id="185373at2759"/>
<evidence type="ECO:0000313" key="5">
    <source>
        <dbReference type="Proteomes" id="UP001141806"/>
    </source>
</evidence>
<dbReference type="EMBL" id="JAMYWD010000002">
    <property type="protein sequence ID" value="KAJ4978147.1"/>
    <property type="molecule type" value="Genomic_DNA"/>
</dbReference>
<name>A0A9Q0R052_9MAGN</name>
<comment type="caution">
    <text evidence="4">The sequence shown here is derived from an EMBL/GenBank/DDBJ whole genome shotgun (WGS) entry which is preliminary data.</text>
</comment>
<keyword evidence="2" id="KW-0677">Repeat</keyword>
<reference evidence="4" key="1">
    <citation type="journal article" date="2023" name="Plant J.">
        <title>The genome of the king protea, Protea cynaroides.</title>
        <authorList>
            <person name="Chang J."/>
            <person name="Duong T.A."/>
            <person name="Schoeman C."/>
            <person name="Ma X."/>
            <person name="Roodt D."/>
            <person name="Barker N."/>
            <person name="Li Z."/>
            <person name="Van de Peer Y."/>
            <person name="Mizrachi E."/>
        </authorList>
    </citation>
    <scope>NUCLEOTIDE SEQUENCE</scope>
    <source>
        <tissue evidence="4">Young leaves</tissue>
    </source>
</reference>
<sequence>MIKDFCNVGRLEDACGLFKVMHSHVGVPSVVAYSALLDGFCRVGNLERVLELLGEMEKVGSNCSPNTVTYTFVIQSFSKQIRSTETLEVLDQMVAHGCPPNRVTMSTLIKGLCFDGCIKEAYKLVDKVVVNGSVCTTVCYSALLVCLLLIKNIEDEWGALNSTVEDHPIVYRFEDKELEEFIFPEHQVDAAFITINEKVTVCLAELSNEKGDIDVAVGLMKLMGLIDLYLDMLTYVEMIKGFCNVGMLEGACRLFKVMLKCD</sequence>
<dbReference type="Proteomes" id="UP001141806">
    <property type="component" value="Unassembled WGS sequence"/>
</dbReference>
<dbReference type="NCBIfam" id="TIGR00756">
    <property type="entry name" value="PPR"/>
    <property type="match status" value="3"/>
</dbReference>
<accession>A0A9Q0R052</accession>
<feature type="repeat" description="PPR" evidence="3">
    <location>
        <begin position="231"/>
        <end position="262"/>
    </location>
</feature>
<dbReference type="Gene3D" id="1.25.40.10">
    <property type="entry name" value="Tetratricopeptide repeat domain"/>
    <property type="match status" value="2"/>
</dbReference>
<evidence type="ECO:0000256" key="2">
    <source>
        <dbReference type="ARBA" id="ARBA00022737"/>
    </source>
</evidence>